<evidence type="ECO:0000313" key="2">
    <source>
        <dbReference type="EMBL" id="CAD7448083.1"/>
    </source>
</evidence>
<accession>A0A7R9F8X3</accession>
<dbReference type="InterPro" id="IPR042450">
    <property type="entry name" value="EEF1E1"/>
</dbReference>
<dbReference type="GO" id="GO:0005737">
    <property type="term" value="C:cytoplasm"/>
    <property type="evidence" value="ECO:0007669"/>
    <property type="project" value="TreeGrafter"/>
</dbReference>
<dbReference type="Gene3D" id="1.20.1050.10">
    <property type="match status" value="1"/>
</dbReference>
<dbReference type="PANTHER" id="PTHR44490">
    <property type="entry name" value="EUKARYOTIC TRANSLATION ELONGATION FACTOR 1 EPSILON-1"/>
    <property type="match status" value="1"/>
</dbReference>
<dbReference type="GO" id="GO:0017101">
    <property type="term" value="C:aminoacyl-tRNA synthetase multienzyme complex"/>
    <property type="evidence" value="ECO:0007669"/>
    <property type="project" value="InterPro"/>
</dbReference>
<dbReference type="SUPFAM" id="SSF47616">
    <property type="entry name" value="GST C-terminal domain-like"/>
    <property type="match status" value="1"/>
</dbReference>
<organism evidence="2">
    <name type="scientific">Timema bartmani</name>
    <dbReference type="NCBI Taxonomy" id="61472"/>
    <lineage>
        <taxon>Eukaryota</taxon>
        <taxon>Metazoa</taxon>
        <taxon>Ecdysozoa</taxon>
        <taxon>Arthropoda</taxon>
        <taxon>Hexapoda</taxon>
        <taxon>Insecta</taxon>
        <taxon>Pterygota</taxon>
        <taxon>Neoptera</taxon>
        <taxon>Polyneoptera</taxon>
        <taxon>Phasmatodea</taxon>
        <taxon>Timematodea</taxon>
        <taxon>Timematoidea</taxon>
        <taxon>Timematidae</taxon>
        <taxon>Timema</taxon>
    </lineage>
</organism>
<dbReference type="GO" id="GO:0005634">
    <property type="term" value="C:nucleus"/>
    <property type="evidence" value="ECO:0007669"/>
    <property type="project" value="TreeGrafter"/>
</dbReference>
<evidence type="ECO:0000259" key="1">
    <source>
        <dbReference type="PROSITE" id="PS50405"/>
    </source>
</evidence>
<dbReference type="InterPro" id="IPR053836">
    <property type="entry name" value="Arc1-like_N"/>
</dbReference>
<dbReference type="InterPro" id="IPR010987">
    <property type="entry name" value="Glutathione-S-Trfase_C-like"/>
</dbReference>
<proteinExistence type="predicted"/>
<dbReference type="GO" id="GO:0043517">
    <property type="term" value="P:positive regulation of DNA damage response, signal transduction by p53 class mediator"/>
    <property type="evidence" value="ECO:0007669"/>
    <property type="project" value="InterPro"/>
</dbReference>
<dbReference type="InterPro" id="IPR053837">
    <property type="entry name" value="AIMP3/p18_C"/>
</dbReference>
<dbReference type="InterPro" id="IPR036282">
    <property type="entry name" value="Glutathione-S-Trfase_C_sf"/>
</dbReference>
<name>A0A7R9F8X3_9NEOP</name>
<reference evidence="2" key="1">
    <citation type="submission" date="2020-11" db="EMBL/GenBank/DDBJ databases">
        <authorList>
            <person name="Tran Van P."/>
        </authorList>
    </citation>
    <scope>NUCLEOTIDE SEQUENCE</scope>
</reference>
<sequence length="144" mass="16811">MVISLIDGLKNHNPLKGFGTSIITLAKDHKCQQFGKSDEDEALVRQWIEYTACYVNYSDVRTTAIQVLKELNTVLATRSYFVGNTQTLADIVIYYSLYNVMESLSYQEKEQHLHVSRWFNNIQQDNKLRQNRKIISFSRIPIYL</sequence>
<dbReference type="AlphaFoldDB" id="A0A7R9F8X3"/>
<dbReference type="PANTHER" id="PTHR44490:SF1">
    <property type="entry name" value="EUKARYOTIC TRANSLATION ELONGATION FACTOR 1 EPSILON-1"/>
    <property type="match status" value="1"/>
</dbReference>
<feature type="domain" description="GST C-terminal" evidence="1">
    <location>
        <begin position="1"/>
        <end position="142"/>
    </location>
</feature>
<dbReference type="EMBL" id="OD569559">
    <property type="protein sequence ID" value="CAD7448083.1"/>
    <property type="molecule type" value="Genomic_DNA"/>
</dbReference>
<dbReference type="Pfam" id="PF21972">
    <property type="entry name" value="Arc1p_N_like"/>
    <property type="match status" value="1"/>
</dbReference>
<dbReference type="CDD" id="cd10305">
    <property type="entry name" value="GST_C_AIMP3"/>
    <property type="match status" value="1"/>
</dbReference>
<gene>
    <name evidence="2" type="ORF">TBIB3V08_LOCUS10376</name>
</gene>
<protein>
    <recommendedName>
        <fullName evidence="1">GST C-terminal domain-containing protein</fullName>
    </recommendedName>
</protein>
<dbReference type="PROSITE" id="PS50405">
    <property type="entry name" value="GST_CTER"/>
    <property type="match status" value="1"/>
</dbReference>